<evidence type="ECO:0000313" key="2">
    <source>
        <dbReference type="EMBL" id="AEG18957.1"/>
    </source>
</evidence>
<accession>F6D6D6</accession>
<organism evidence="2 3">
    <name type="scientific">Methanobacterium paludis (strain DSM 25820 / JCM 18151 / SWAN1)</name>
    <dbReference type="NCBI Taxonomy" id="868131"/>
    <lineage>
        <taxon>Archaea</taxon>
        <taxon>Methanobacteriati</taxon>
        <taxon>Methanobacteriota</taxon>
        <taxon>Methanomada group</taxon>
        <taxon>Methanobacteria</taxon>
        <taxon>Methanobacteriales</taxon>
        <taxon>Methanobacteriaceae</taxon>
        <taxon>Methanobacterium</taxon>
    </lineage>
</organism>
<dbReference type="KEGG" id="mew:MSWAN_1948"/>
<keyword evidence="1" id="KW-0472">Membrane</keyword>
<keyword evidence="1" id="KW-1133">Transmembrane helix</keyword>
<keyword evidence="1" id="KW-0812">Transmembrane</keyword>
<dbReference type="Proteomes" id="UP000009231">
    <property type="component" value="Chromosome"/>
</dbReference>
<sequence>MGILKEESAQTSAELILIVGGIIVIAIVAAIFYKNYVNGLGNEINNTDVANVNNNITDLKNEF</sequence>
<dbReference type="STRING" id="868131.MSWAN_1948"/>
<evidence type="ECO:0008006" key="4">
    <source>
        <dbReference type="Google" id="ProtNLM"/>
    </source>
</evidence>
<dbReference type="RefSeq" id="WP_013826456.1">
    <property type="nucleotide sequence ID" value="NC_015574.1"/>
</dbReference>
<name>F6D6D6_METPW</name>
<dbReference type="GeneID" id="10669464"/>
<evidence type="ECO:0000256" key="1">
    <source>
        <dbReference type="SAM" id="Phobius"/>
    </source>
</evidence>
<protein>
    <recommendedName>
        <fullName evidence="4">Class III signal peptide-containing protein</fullName>
    </recommendedName>
</protein>
<evidence type="ECO:0000313" key="3">
    <source>
        <dbReference type="Proteomes" id="UP000009231"/>
    </source>
</evidence>
<dbReference type="AlphaFoldDB" id="F6D6D6"/>
<proteinExistence type="predicted"/>
<reference evidence="2 3" key="1">
    <citation type="journal article" date="2014" name="Int. J. Syst. Evol. Microbiol.">
        <title>Methanobacterium paludis sp. nov. and a novel strain of Methanobacterium lacus isolated from northern peatlands.</title>
        <authorList>
            <person name="Cadillo-Quiroz H."/>
            <person name="Brauer S.L."/>
            <person name="Goodson N."/>
            <person name="Yavitt J.B."/>
            <person name="Zinder S.H."/>
        </authorList>
    </citation>
    <scope>NUCLEOTIDE SEQUENCE [LARGE SCALE GENOMIC DNA]</scope>
    <source>
        <strain evidence="3">DSM 25820 / JCM 18151 / SWAN1</strain>
    </source>
</reference>
<dbReference type="HOGENOM" id="CLU_197250_0_0_2"/>
<dbReference type="eggNOG" id="arCOG09726">
    <property type="taxonomic scope" value="Archaea"/>
</dbReference>
<keyword evidence="3" id="KW-1185">Reference proteome</keyword>
<feature type="transmembrane region" description="Helical" evidence="1">
    <location>
        <begin position="12"/>
        <end position="33"/>
    </location>
</feature>
<gene>
    <name evidence="2" type="ordered locus">MSWAN_1948</name>
</gene>
<dbReference type="EMBL" id="CP002772">
    <property type="protein sequence ID" value="AEG18957.1"/>
    <property type="molecule type" value="Genomic_DNA"/>
</dbReference>